<reference evidence="2 3" key="1">
    <citation type="submission" date="2010-11" db="EMBL/GenBank/DDBJ databases">
        <title>The Genome Sequence of Cyanophage P-RSM1.</title>
        <authorList>
            <consortium name="The Broad Institute Genome Sequencing Platform"/>
            <person name="Henn M.R."/>
            <person name="Sullivan M.S."/>
            <person name="Osburne M.S."/>
            <person name="Levin J."/>
            <person name="Malboeuf C."/>
            <person name="Casali M."/>
            <person name="Russ C."/>
            <person name="Lennon N."/>
            <person name="Chapman S.B."/>
            <person name="Erlich R."/>
            <person name="Young S.K."/>
            <person name="Yandava C."/>
            <person name="Zeng Q."/>
            <person name="Alvarado L."/>
            <person name="Anderson S."/>
            <person name="Berlin A."/>
            <person name="Chen Z."/>
            <person name="Freedman E."/>
            <person name="Gellesch M."/>
            <person name="Goldberg J."/>
            <person name="Green L."/>
            <person name="Griggs A."/>
            <person name="Gujja S."/>
            <person name="Heilman E.R."/>
            <person name="Heiman D."/>
            <person name="Hollinger A."/>
            <person name="Howarth C."/>
            <person name="Larson L."/>
            <person name="Mehta T."/>
            <person name="Pearson M."/>
            <person name="Roberts A."/>
            <person name="Ryan E."/>
            <person name="Saif S."/>
            <person name="Shea T."/>
            <person name="Shenoy N."/>
            <person name="Sisk P."/>
            <person name="Stolte C."/>
            <person name="Sykes S."/>
            <person name="White J."/>
            <person name="Yu Q."/>
            <person name="Coleman M.L."/>
            <person name="Huang K.H."/>
            <person name="Weigele P.R."/>
            <person name="DeFrancesco A.S."/>
            <person name="Kern S.E."/>
            <person name="Thompson L.R."/>
            <person name="Fu R."/>
            <person name="Hombeck B."/>
            <person name="Chisholm S.W."/>
            <person name="Haas B."/>
            <person name="Nusbaum C."/>
            <person name="Birren B."/>
        </authorList>
    </citation>
    <scope>NUCLEOTIDE SEQUENCE [LARGE SCALE GENOMIC DNA]</scope>
    <source>
        <strain evidence="2 3">P-RSM1</strain>
    </source>
</reference>
<feature type="transmembrane region" description="Helical" evidence="1">
    <location>
        <begin position="53"/>
        <end position="77"/>
    </location>
</feature>
<dbReference type="SUPFAM" id="SSF103511">
    <property type="entry name" value="Chlorophyll a-b binding protein"/>
    <property type="match status" value="1"/>
</dbReference>
<dbReference type="RefSeq" id="YP_007877656.1">
    <property type="nucleotide sequence ID" value="NC_021071.1"/>
</dbReference>
<organism evidence="2 3">
    <name type="scientific">Cyanophage P-RSM1</name>
    <dbReference type="NCBI Taxonomy" id="536444"/>
    <lineage>
        <taxon>Viruses</taxon>
        <taxon>Duplodnaviria</taxon>
        <taxon>Heunggongvirae</taxon>
        <taxon>Uroviricota</taxon>
        <taxon>Caudoviricetes</taxon>
        <taxon>Pantevenvirales</taxon>
        <taxon>Kyanoviridae</taxon>
        <taxon>Emcearvirus</taxon>
        <taxon>Emcearvirus gerard</taxon>
    </lineage>
</organism>
<dbReference type="EMBL" id="HQ634175">
    <property type="protein sequence ID" value="AGH26421.1"/>
    <property type="molecule type" value="Genomic_DNA"/>
</dbReference>
<evidence type="ECO:0000313" key="2">
    <source>
        <dbReference type="EMBL" id="AGH26421.1"/>
    </source>
</evidence>
<evidence type="ECO:0000256" key="1">
    <source>
        <dbReference type="SAM" id="Phobius"/>
    </source>
</evidence>
<dbReference type="GeneID" id="15312073"/>
<proteinExistence type="predicted"/>
<keyword evidence="1" id="KW-0812">Transmembrane</keyword>
<dbReference type="Proteomes" id="UP000201235">
    <property type="component" value="Segment"/>
</dbReference>
<evidence type="ECO:0008006" key="4">
    <source>
        <dbReference type="Google" id="ProtNLM"/>
    </source>
</evidence>
<keyword evidence="3" id="KW-1185">Reference proteome</keyword>
<keyword evidence="1" id="KW-0472">Membrane</keyword>
<keyword evidence="1" id="KW-1133">Transmembrane helix</keyword>
<sequence length="79" mass="8815">MLYNNVTFLNKEQMTVTTESGGRQNMFAKEPTMSYVDNYESYGKNAEKLNGRLAMLGLVSGVISYVCTGNFFFFGLAGF</sequence>
<evidence type="ECO:0000313" key="3">
    <source>
        <dbReference type="Proteomes" id="UP000201235"/>
    </source>
</evidence>
<name>M4QGD4_9CAUD</name>
<gene>
    <name evidence="2" type="ORF">CPPG_00104</name>
</gene>
<protein>
    <recommendedName>
        <fullName evidence="4">High light inducible protein</fullName>
    </recommendedName>
</protein>
<accession>M4QGD4</accession>
<dbReference type="KEGG" id="vg:15312073"/>
<dbReference type="OrthoDB" id="23230at10239"/>